<dbReference type="GO" id="GO:0008832">
    <property type="term" value="F:dGTPase activity"/>
    <property type="evidence" value="ECO:0007669"/>
    <property type="project" value="TreeGrafter"/>
</dbReference>
<protein>
    <recommendedName>
        <fullName evidence="2">Deoxyguanosinetriphosphate triphosphohydrolase-like protein</fullName>
    </recommendedName>
</protein>
<dbReference type="HAMAP" id="MF_01212">
    <property type="entry name" value="dGTPase_type2"/>
    <property type="match status" value="1"/>
</dbReference>
<dbReference type="Pfam" id="PF01966">
    <property type="entry name" value="HD"/>
    <property type="match status" value="1"/>
</dbReference>
<dbReference type="RefSeq" id="WP_290598337.1">
    <property type="nucleotide sequence ID" value="NZ_CAKZIO010000002.1"/>
</dbReference>
<dbReference type="InterPro" id="IPR026875">
    <property type="entry name" value="PHydrolase_assoc_dom"/>
</dbReference>
<dbReference type="InterPro" id="IPR023023">
    <property type="entry name" value="dNTPase_2"/>
</dbReference>
<dbReference type="GO" id="GO:0006203">
    <property type="term" value="P:dGTP catabolic process"/>
    <property type="evidence" value="ECO:0007669"/>
    <property type="project" value="TreeGrafter"/>
</dbReference>
<evidence type="ECO:0000256" key="3">
    <source>
        <dbReference type="SAM" id="MobiDB-lite"/>
    </source>
</evidence>
<dbReference type="NCBIfam" id="NF002829">
    <property type="entry name" value="PRK03007.1"/>
    <property type="match status" value="1"/>
</dbReference>
<proteinExistence type="inferred from homology"/>
<dbReference type="SMART" id="SM00471">
    <property type="entry name" value="HDc"/>
    <property type="match status" value="1"/>
</dbReference>
<feature type="domain" description="HD" evidence="4">
    <location>
        <begin position="68"/>
        <end position="189"/>
    </location>
</feature>
<dbReference type="PANTHER" id="PTHR11373:SF32">
    <property type="entry name" value="DEOXYGUANOSINETRIPHOSPHATE TRIPHOSPHOHYDROLASE"/>
    <property type="match status" value="1"/>
</dbReference>
<comment type="similarity">
    <text evidence="2">Belongs to the dGTPase family. Type 2 subfamily.</text>
</comment>
<feature type="region of interest" description="Disordered" evidence="3">
    <location>
        <begin position="1"/>
        <end position="33"/>
    </location>
</feature>
<dbReference type="Proteomes" id="UP000248606">
    <property type="component" value="Unassembled WGS sequence"/>
</dbReference>
<dbReference type="Pfam" id="PF13286">
    <property type="entry name" value="HD_assoc"/>
    <property type="match status" value="1"/>
</dbReference>
<evidence type="ECO:0000313" key="6">
    <source>
        <dbReference type="Proteomes" id="UP000248606"/>
    </source>
</evidence>
<dbReference type="PROSITE" id="PS51831">
    <property type="entry name" value="HD"/>
    <property type="match status" value="1"/>
</dbReference>
<dbReference type="PANTHER" id="PTHR11373">
    <property type="entry name" value="DEOXYNUCLEOSIDE TRIPHOSPHATE TRIPHOSPHOHYDROLASE"/>
    <property type="match status" value="1"/>
</dbReference>
<dbReference type="Gene3D" id="1.10.3210.10">
    <property type="entry name" value="Hypothetical protein af1432"/>
    <property type="match status" value="1"/>
</dbReference>
<organism evidence="5 6">
    <name type="scientific">Lawsonella clevelandensis</name>
    <dbReference type="NCBI Taxonomy" id="1528099"/>
    <lineage>
        <taxon>Bacteria</taxon>
        <taxon>Bacillati</taxon>
        <taxon>Actinomycetota</taxon>
        <taxon>Actinomycetes</taxon>
        <taxon>Mycobacteriales</taxon>
        <taxon>Lawsonellaceae</taxon>
        <taxon>Lawsonella</taxon>
    </lineage>
</organism>
<feature type="compositionally biased region" description="Basic and acidic residues" evidence="3">
    <location>
        <begin position="1"/>
        <end position="18"/>
    </location>
</feature>
<comment type="caution">
    <text evidence="5">The sequence shown here is derived from an EMBL/GenBank/DDBJ whole genome shotgun (WGS) entry which is preliminary data.</text>
</comment>
<reference evidence="5 6" key="1">
    <citation type="submission" date="2017-08" db="EMBL/GenBank/DDBJ databases">
        <title>Infants hospitalized years apart are colonized by the same room-sourced microbial strains.</title>
        <authorList>
            <person name="Brooks B."/>
            <person name="Olm M.R."/>
            <person name="Firek B.A."/>
            <person name="Baker R."/>
            <person name="Thomas B.C."/>
            <person name="Morowitz M.J."/>
            <person name="Banfield J.F."/>
        </authorList>
    </citation>
    <scope>NUCLEOTIDE SEQUENCE [LARGE SCALE GENOMIC DNA]</scope>
    <source>
        <strain evidence="5">S2_006_000_R1_57</strain>
    </source>
</reference>
<dbReference type="NCBIfam" id="TIGR01353">
    <property type="entry name" value="dGTP_triPase"/>
    <property type="match status" value="1"/>
</dbReference>
<dbReference type="EMBL" id="QFOZ01000002">
    <property type="protein sequence ID" value="PZP89429.1"/>
    <property type="molecule type" value="Genomic_DNA"/>
</dbReference>
<evidence type="ECO:0000256" key="1">
    <source>
        <dbReference type="ARBA" id="ARBA00022801"/>
    </source>
</evidence>
<sequence>MSVYTDHDLARQQPEHPKASQLGETGHCDRRSPFSHDRARILHSGALRRLADKTQVVGPQEGDVPRTRLTHSLEVAQISAGIAAGLGVDEDLAELAGLAHDIGHPPYGHNGERALDDLAAECGGFEGNAQTLRILTRLEPKVLADDGSSRGLNLSRAALDAICKYPWTRQPGNKKFGAYVDDAATLAWVREGAPQHRKCLEAQIMDWSDDIAYSVHDVEDGILSGRIDLRVLGDSSESSALAADAHETFGLSADRVAAAASRLWELPHVRDVAESCVSNSMPPSNTASANAVPAGSIPVKKYFGSRANLVALKQLTSELVGRFVNSTIATTRAHYSGELGRYHGELKISRDIEAEVGLLKTVAVRYVMHNVDHLRAQERQYDRIFRVANWLMNAGEGGLDPVFWDDWKAACQADDDAARMRVVVDQIASYTETRLERVDRAAAGIQAGWG</sequence>
<dbReference type="InterPro" id="IPR006674">
    <property type="entry name" value="HD_domain"/>
</dbReference>
<dbReference type="CDD" id="cd00077">
    <property type="entry name" value="HDc"/>
    <property type="match status" value="1"/>
</dbReference>
<keyword evidence="1 2" id="KW-0378">Hydrolase</keyword>
<accession>A0A2W5KJB0</accession>
<dbReference type="InterPro" id="IPR006261">
    <property type="entry name" value="dGTPase"/>
</dbReference>
<evidence type="ECO:0000259" key="4">
    <source>
        <dbReference type="PROSITE" id="PS51831"/>
    </source>
</evidence>
<evidence type="ECO:0000256" key="2">
    <source>
        <dbReference type="HAMAP-Rule" id="MF_01212"/>
    </source>
</evidence>
<dbReference type="AlphaFoldDB" id="A0A2W5KJB0"/>
<name>A0A2W5KJB0_9ACTN</name>
<dbReference type="InterPro" id="IPR050135">
    <property type="entry name" value="dGTPase-like"/>
</dbReference>
<dbReference type="SUPFAM" id="SSF109604">
    <property type="entry name" value="HD-domain/PDEase-like"/>
    <property type="match status" value="1"/>
</dbReference>
<gene>
    <name evidence="5" type="ORF">DI579_02640</name>
</gene>
<dbReference type="InterPro" id="IPR003607">
    <property type="entry name" value="HD/PDEase_dom"/>
</dbReference>
<evidence type="ECO:0000313" key="5">
    <source>
        <dbReference type="EMBL" id="PZP89429.1"/>
    </source>
</evidence>